<evidence type="ECO:0000313" key="2">
    <source>
        <dbReference type="Proteomes" id="UP000198569"/>
    </source>
</evidence>
<dbReference type="STRING" id="229203.SAMN05444338_10751"/>
<dbReference type="AlphaFoldDB" id="A0A1H2Z0L9"/>
<dbReference type="EMBL" id="FNMV01000007">
    <property type="protein sequence ID" value="SDX10982.1"/>
    <property type="molecule type" value="Genomic_DNA"/>
</dbReference>
<name>A0A1H2Z0L9_9FLAO</name>
<keyword evidence="2" id="KW-1185">Reference proteome</keyword>
<dbReference type="RefSeq" id="WP_091431774.1">
    <property type="nucleotide sequence ID" value="NZ_FNMV01000007.1"/>
</dbReference>
<proteinExistence type="predicted"/>
<dbReference type="Proteomes" id="UP000198569">
    <property type="component" value="Unassembled WGS sequence"/>
</dbReference>
<reference evidence="2" key="1">
    <citation type="submission" date="2016-10" db="EMBL/GenBank/DDBJ databases">
        <authorList>
            <person name="Varghese N."/>
            <person name="Submissions S."/>
        </authorList>
    </citation>
    <scope>NUCLEOTIDE SEQUENCE [LARGE SCALE GENOMIC DNA]</scope>
    <source>
        <strain evidence="2">DSM 15718</strain>
    </source>
</reference>
<gene>
    <name evidence="1" type="ORF">SAMN05444338_10751</name>
</gene>
<accession>A0A1H2Z0L9</accession>
<protein>
    <submittedName>
        <fullName evidence="1">Uncharacterized protein</fullName>
    </submittedName>
</protein>
<organism evidence="1 2">
    <name type="scientific">Flavobacterium degerlachei</name>
    <dbReference type="NCBI Taxonomy" id="229203"/>
    <lineage>
        <taxon>Bacteria</taxon>
        <taxon>Pseudomonadati</taxon>
        <taxon>Bacteroidota</taxon>
        <taxon>Flavobacteriia</taxon>
        <taxon>Flavobacteriales</taxon>
        <taxon>Flavobacteriaceae</taxon>
        <taxon>Flavobacterium</taxon>
    </lineage>
</organism>
<sequence>MEIHYYEQKVARYFIIIDGVYEISTDSLDKVISYIKGRSIPDIMLLDVHERKWIDVESLLKI</sequence>
<evidence type="ECO:0000313" key="1">
    <source>
        <dbReference type="EMBL" id="SDX10982.1"/>
    </source>
</evidence>